<dbReference type="Proteomes" id="UP000676601">
    <property type="component" value="Unassembled WGS sequence"/>
</dbReference>
<evidence type="ECO:0000313" key="3">
    <source>
        <dbReference type="Proteomes" id="UP000676601"/>
    </source>
</evidence>
<organism evidence="2 3">
    <name type="scientific">Paenibacillus cineris</name>
    <dbReference type="NCBI Taxonomy" id="237530"/>
    <lineage>
        <taxon>Bacteria</taxon>
        <taxon>Bacillati</taxon>
        <taxon>Bacillota</taxon>
        <taxon>Bacilli</taxon>
        <taxon>Bacillales</taxon>
        <taxon>Paenibacillaceae</taxon>
        <taxon>Paenibacillus</taxon>
    </lineage>
</organism>
<feature type="region of interest" description="Disordered" evidence="1">
    <location>
        <begin position="160"/>
        <end position="183"/>
    </location>
</feature>
<accession>A0ABQ4LIC1</accession>
<name>A0ABQ4LIC1_9BACL</name>
<evidence type="ECO:0000256" key="1">
    <source>
        <dbReference type="SAM" id="MobiDB-lite"/>
    </source>
</evidence>
<comment type="caution">
    <text evidence="2">The sequence shown here is derived from an EMBL/GenBank/DDBJ whole genome shotgun (WGS) entry which is preliminary data.</text>
</comment>
<evidence type="ECO:0000313" key="2">
    <source>
        <dbReference type="EMBL" id="GIO56256.1"/>
    </source>
</evidence>
<reference evidence="2 3" key="1">
    <citation type="submission" date="2021-03" db="EMBL/GenBank/DDBJ databases">
        <title>Antimicrobial resistance genes in bacteria isolated from Japanese honey, and their potential for conferring macrolide and lincosamide resistance in the American foulbrood pathogen Paenibacillus larvae.</title>
        <authorList>
            <person name="Okamoto M."/>
            <person name="Kumagai M."/>
            <person name="Kanamori H."/>
            <person name="Takamatsu D."/>
        </authorList>
    </citation>
    <scope>NUCLEOTIDE SEQUENCE [LARGE SCALE GENOMIC DNA]</scope>
    <source>
        <strain evidence="2 3">J21TS7</strain>
    </source>
</reference>
<sequence length="183" mass="20125">MILFPHCPKYLNMGMNTWEVTTIPRKPLFILFLCRRALILPSALLASVLLLTTLPGCGSRESGKTGAHKTVQTGISHSWAFPFIRWDSRLYRLTELHSVKLGTRLGTVETYADVEGHEYHGTYSNKYKVGTGIFSIQGTAPDQAIAVQTGNGIDVLIESTLKDPPDSLKPAETADPSEPDPSR</sequence>
<gene>
    <name evidence="2" type="ORF">J21TS7_45740</name>
</gene>
<keyword evidence="3" id="KW-1185">Reference proteome</keyword>
<proteinExistence type="predicted"/>
<dbReference type="EMBL" id="BORU01000002">
    <property type="protein sequence ID" value="GIO56256.1"/>
    <property type="molecule type" value="Genomic_DNA"/>
</dbReference>
<protein>
    <submittedName>
        <fullName evidence="2">Uncharacterized protein</fullName>
    </submittedName>
</protein>